<evidence type="ECO:0000256" key="3">
    <source>
        <dbReference type="ARBA" id="ARBA00022705"/>
    </source>
</evidence>
<dbReference type="GO" id="GO:0005524">
    <property type="term" value="F:ATP binding"/>
    <property type="evidence" value="ECO:0007669"/>
    <property type="project" value="UniProtKB-UniRule"/>
</dbReference>
<dbReference type="InterPro" id="IPR007692">
    <property type="entry name" value="DNA_helicase_DnaB"/>
</dbReference>
<keyword evidence="7 13" id="KW-0067">ATP-binding</keyword>
<dbReference type="Pfam" id="PF00772">
    <property type="entry name" value="DnaB"/>
    <property type="match status" value="1"/>
</dbReference>
<evidence type="ECO:0000256" key="11">
    <source>
        <dbReference type="ARBA" id="ARBA00048954"/>
    </source>
</evidence>
<comment type="catalytic activity">
    <reaction evidence="11 13">
        <text>ATP + H2O = ADP + phosphate + H(+)</text>
        <dbReference type="Rhea" id="RHEA:13065"/>
        <dbReference type="ChEBI" id="CHEBI:15377"/>
        <dbReference type="ChEBI" id="CHEBI:15378"/>
        <dbReference type="ChEBI" id="CHEBI:30616"/>
        <dbReference type="ChEBI" id="CHEBI:43474"/>
        <dbReference type="ChEBI" id="CHEBI:456216"/>
        <dbReference type="EC" id="5.6.2.3"/>
    </reaction>
</comment>
<dbReference type="InterPro" id="IPR003593">
    <property type="entry name" value="AAA+_ATPase"/>
</dbReference>
<keyword evidence="8 13" id="KW-0238">DNA-binding</keyword>
<dbReference type="GO" id="GO:0016887">
    <property type="term" value="F:ATP hydrolysis activity"/>
    <property type="evidence" value="ECO:0007669"/>
    <property type="project" value="RHEA"/>
</dbReference>
<keyword evidence="18" id="KW-1185">Reference proteome</keyword>
<dbReference type="STRING" id="1121895.GCA_000378485_00861"/>
<feature type="domain" description="GST N-terminal" evidence="15">
    <location>
        <begin position="248"/>
        <end position="331"/>
    </location>
</feature>
<comment type="caution">
    <text evidence="17">The sequence shown here is derived from an EMBL/GenBank/DDBJ whole genome shotgun (WGS) entry which is preliminary data.</text>
</comment>
<feature type="compositionally biased region" description="Polar residues" evidence="14">
    <location>
        <begin position="495"/>
        <end position="505"/>
    </location>
</feature>
<dbReference type="PROSITE" id="PS50404">
    <property type="entry name" value="GST_NTER"/>
    <property type="match status" value="1"/>
</dbReference>
<keyword evidence="9" id="KW-0413">Isomerase</keyword>
<evidence type="ECO:0000256" key="8">
    <source>
        <dbReference type="ARBA" id="ARBA00023125"/>
    </source>
</evidence>
<evidence type="ECO:0000256" key="13">
    <source>
        <dbReference type="RuleBase" id="RU362085"/>
    </source>
</evidence>
<gene>
    <name evidence="17" type="ORF">Q765_20625</name>
</gene>
<dbReference type="GO" id="GO:0006269">
    <property type="term" value="P:DNA replication, synthesis of primer"/>
    <property type="evidence" value="ECO:0007669"/>
    <property type="project" value="UniProtKB-UniRule"/>
</dbReference>
<dbReference type="NCBIfam" id="TIGR00665">
    <property type="entry name" value="DnaB"/>
    <property type="match status" value="1"/>
</dbReference>
<dbReference type="InterPro" id="IPR007694">
    <property type="entry name" value="DNA_helicase_DnaB-like_C"/>
</dbReference>
<dbReference type="EC" id="5.6.2.3" evidence="12 13"/>
<keyword evidence="3 13" id="KW-0235">DNA replication</keyword>
<dbReference type="Gene3D" id="1.10.860.10">
    <property type="entry name" value="DNAb Helicase, Chain A"/>
    <property type="match status" value="1"/>
</dbReference>
<accession>A0A0A2LZ66</accession>
<feature type="domain" description="SF4 helicase" evidence="16">
    <location>
        <begin position="194"/>
        <end position="470"/>
    </location>
</feature>
<evidence type="ECO:0000256" key="10">
    <source>
        <dbReference type="ARBA" id="ARBA00044932"/>
    </source>
</evidence>
<sequence length="514" mass="57215">MENLKNINPKKIDKSRLISLEQGKIQPQALDLEEAVLGAMMIDKRGVDEVIDILQADAFYKEAHKHIFEAIVQLFNDTQPVDLLTVSAQLRKVGKLELAGGDFYLIQLTQKISSSAHIEFHSRIILQKFIQRSLIRISAEISEEAYDETTDVFDLLDKAESKLYEVTQGNIKRSSETAQSLVIQAKKRIEEIAGKEGMSGVATGFHDLDKLTSGWQPSDLIIIAARPGMGKTAFVLSMARNMAIDFGHPVALFSLEMSSVQLITRLISSETGLPSEKLRTGKLEKHEWEQLSIKVKDLEKAPLYIDDTPSLSIFDLRAKARRLSSQFGIKMIIVDYLQLMTAGGNGKNGGNREQEISTISRNLKALAKELMVPVIALSQLSRAVETRGSSKRPLLSDLRESGAIEQDADIVSFIYRPEYYKIEEWDDEEQSPTQGQAEFIVAKHRNGGLENIRLKFIGSLGKFDNLDDFSSPFDELPSSMNDSANAFITKNLPSANDAFGSNMNSPADDDDVPF</sequence>
<evidence type="ECO:0000256" key="6">
    <source>
        <dbReference type="ARBA" id="ARBA00022806"/>
    </source>
</evidence>
<dbReference type="GO" id="GO:0005829">
    <property type="term" value="C:cytosol"/>
    <property type="evidence" value="ECO:0007669"/>
    <property type="project" value="TreeGrafter"/>
</dbReference>
<dbReference type="OrthoDB" id="9773982at2"/>
<evidence type="ECO:0000313" key="17">
    <source>
        <dbReference type="EMBL" id="KGO84626.1"/>
    </source>
</evidence>
<dbReference type="SMART" id="SM00382">
    <property type="entry name" value="AAA"/>
    <property type="match status" value="1"/>
</dbReference>
<dbReference type="GO" id="GO:0043139">
    <property type="term" value="F:5'-3' DNA helicase activity"/>
    <property type="evidence" value="ECO:0007669"/>
    <property type="project" value="UniProtKB-EC"/>
</dbReference>
<dbReference type="InterPro" id="IPR027417">
    <property type="entry name" value="P-loop_NTPase"/>
</dbReference>
<reference evidence="17 18" key="1">
    <citation type="submission" date="2013-09" db="EMBL/GenBank/DDBJ databases">
        <authorList>
            <person name="Zeng Z."/>
            <person name="Chen C."/>
        </authorList>
    </citation>
    <scope>NUCLEOTIDE SEQUENCE [LARGE SCALE GENOMIC DNA]</scope>
    <source>
        <strain evidence="17 18">WB 3.3-2</strain>
    </source>
</reference>
<dbReference type="FunFam" id="1.10.860.10:FF:000001">
    <property type="entry name" value="Replicative DNA helicase"/>
    <property type="match status" value="1"/>
</dbReference>
<dbReference type="Gene3D" id="3.40.50.300">
    <property type="entry name" value="P-loop containing nucleotide triphosphate hydrolases"/>
    <property type="match status" value="1"/>
</dbReference>
<keyword evidence="6 13" id="KW-0347">Helicase</keyword>
<evidence type="ECO:0000313" key="18">
    <source>
        <dbReference type="Proteomes" id="UP000030152"/>
    </source>
</evidence>
<evidence type="ECO:0000256" key="1">
    <source>
        <dbReference type="ARBA" id="ARBA00008428"/>
    </source>
</evidence>
<dbReference type="PANTHER" id="PTHR30153">
    <property type="entry name" value="REPLICATIVE DNA HELICASE DNAB"/>
    <property type="match status" value="1"/>
</dbReference>
<dbReference type="InterPro" id="IPR007693">
    <property type="entry name" value="DNA_helicase_DnaB-like_N"/>
</dbReference>
<dbReference type="InterPro" id="IPR004045">
    <property type="entry name" value="Glutathione_S-Trfase_N"/>
</dbReference>
<evidence type="ECO:0000256" key="2">
    <source>
        <dbReference type="ARBA" id="ARBA00022515"/>
    </source>
</evidence>
<dbReference type="EMBL" id="JRLX01000045">
    <property type="protein sequence ID" value="KGO84626.1"/>
    <property type="molecule type" value="Genomic_DNA"/>
</dbReference>
<dbReference type="GO" id="GO:0003677">
    <property type="term" value="F:DNA binding"/>
    <property type="evidence" value="ECO:0007669"/>
    <property type="project" value="UniProtKB-UniRule"/>
</dbReference>
<evidence type="ECO:0000256" key="5">
    <source>
        <dbReference type="ARBA" id="ARBA00022801"/>
    </source>
</evidence>
<protein>
    <recommendedName>
        <fullName evidence="12 13">Replicative DNA helicase</fullName>
        <ecNumber evidence="12 13">5.6.2.3</ecNumber>
    </recommendedName>
</protein>
<dbReference type="PANTHER" id="PTHR30153:SF2">
    <property type="entry name" value="REPLICATIVE DNA HELICASE"/>
    <property type="match status" value="1"/>
</dbReference>
<feature type="region of interest" description="Disordered" evidence="14">
    <location>
        <begin position="495"/>
        <end position="514"/>
    </location>
</feature>
<comment type="function">
    <text evidence="10 13">The main replicative DNA helicase, it participates in initiation and elongation during chromosome replication. Travels ahead of the DNA replisome, separating dsDNA into templates for DNA synthesis. A processive ATP-dependent 5'-3' DNA helicase it has DNA-dependent ATPase activity.</text>
</comment>
<dbReference type="PROSITE" id="PS51199">
    <property type="entry name" value="SF4_HELICASE"/>
    <property type="match status" value="1"/>
</dbReference>
<dbReference type="Proteomes" id="UP000030152">
    <property type="component" value="Unassembled WGS sequence"/>
</dbReference>
<dbReference type="InterPro" id="IPR016136">
    <property type="entry name" value="DNA_helicase_N/primase_C"/>
</dbReference>
<dbReference type="InterPro" id="IPR036185">
    <property type="entry name" value="DNA_heli_DnaB-like_N_sf"/>
</dbReference>
<evidence type="ECO:0000259" key="15">
    <source>
        <dbReference type="PROSITE" id="PS50404"/>
    </source>
</evidence>
<proteinExistence type="inferred from homology"/>
<dbReference type="GO" id="GO:0042802">
    <property type="term" value="F:identical protein binding"/>
    <property type="evidence" value="ECO:0007669"/>
    <property type="project" value="UniProtKB-ARBA"/>
</dbReference>
<evidence type="ECO:0000256" key="7">
    <source>
        <dbReference type="ARBA" id="ARBA00022840"/>
    </source>
</evidence>
<dbReference type="CDD" id="cd00984">
    <property type="entry name" value="DnaB_C"/>
    <property type="match status" value="1"/>
</dbReference>
<evidence type="ECO:0000256" key="12">
    <source>
        <dbReference type="NCBIfam" id="TIGR00665"/>
    </source>
</evidence>
<dbReference type="SUPFAM" id="SSF48024">
    <property type="entry name" value="N-terminal domain of DnaB helicase"/>
    <property type="match status" value="1"/>
</dbReference>
<evidence type="ECO:0000256" key="9">
    <source>
        <dbReference type="ARBA" id="ARBA00023235"/>
    </source>
</evidence>
<keyword evidence="4 13" id="KW-0547">Nucleotide-binding</keyword>
<dbReference type="FunFam" id="3.40.50.300:FF:000076">
    <property type="entry name" value="Replicative DNA helicase"/>
    <property type="match status" value="1"/>
</dbReference>
<evidence type="ECO:0000256" key="14">
    <source>
        <dbReference type="SAM" id="MobiDB-lite"/>
    </source>
</evidence>
<evidence type="ECO:0000259" key="16">
    <source>
        <dbReference type="PROSITE" id="PS51199"/>
    </source>
</evidence>
<dbReference type="SUPFAM" id="SSF52540">
    <property type="entry name" value="P-loop containing nucleoside triphosphate hydrolases"/>
    <property type="match status" value="1"/>
</dbReference>
<comment type="similarity">
    <text evidence="1 13">Belongs to the helicase family. DnaB subfamily.</text>
</comment>
<name>A0A0A2LZ66_9FLAO</name>
<evidence type="ECO:0000256" key="4">
    <source>
        <dbReference type="ARBA" id="ARBA00022741"/>
    </source>
</evidence>
<dbReference type="RefSeq" id="WP_020211989.1">
    <property type="nucleotide sequence ID" value="NZ_JRLX01000045.1"/>
</dbReference>
<dbReference type="GO" id="GO:1990077">
    <property type="term" value="C:primosome complex"/>
    <property type="evidence" value="ECO:0007669"/>
    <property type="project" value="UniProtKB-UniRule"/>
</dbReference>
<dbReference type="AlphaFoldDB" id="A0A0A2LZ66"/>
<dbReference type="eggNOG" id="COG0305">
    <property type="taxonomic scope" value="Bacteria"/>
</dbReference>
<keyword evidence="2 13" id="KW-0639">Primosome</keyword>
<keyword evidence="5 13" id="KW-0378">Hydrolase</keyword>
<dbReference type="Pfam" id="PF03796">
    <property type="entry name" value="DnaB_C"/>
    <property type="match status" value="1"/>
</dbReference>
<organism evidence="17 18">
    <name type="scientific">Flavobacterium rivuli WB 3.3-2 = DSM 21788</name>
    <dbReference type="NCBI Taxonomy" id="1121895"/>
    <lineage>
        <taxon>Bacteria</taxon>
        <taxon>Pseudomonadati</taxon>
        <taxon>Bacteroidota</taxon>
        <taxon>Flavobacteriia</taxon>
        <taxon>Flavobacteriales</taxon>
        <taxon>Flavobacteriaceae</taxon>
        <taxon>Flavobacterium</taxon>
    </lineage>
</organism>